<dbReference type="InterPro" id="IPR050858">
    <property type="entry name" value="Mal-CoA-ACP_Trans/PKS_FabD"/>
</dbReference>
<comment type="pathway">
    <text evidence="1">Lipid metabolism; fatty acid biosynthesis.</text>
</comment>
<dbReference type="InterPro" id="IPR016036">
    <property type="entry name" value="Malonyl_transacylase_ACP-bd"/>
</dbReference>
<evidence type="ECO:0000256" key="3">
    <source>
        <dbReference type="ARBA" id="ARBA00018953"/>
    </source>
</evidence>
<dbReference type="eggNOG" id="COG0331">
    <property type="taxonomic scope" value="Bacteria"/>
</dbReference>
<sequence>MTKIAVVFPGQGSQALGMLADLAAAHPIVEETFAEASSALGYDLWELVQQGPAEELNKTWQTQPALLAASVAIWRVWQQSNGAKPAFLAGHSLGEYSALVCAGVLDFKQAISLVELRGKLMQEAVPEGTGAMSAIIGLDNDAIAKACEESAQGQVVSPVNFNSPGQVVIAGHKEAVERAGAACKAAGAKRALPLPVSVPSHCALMKPAADKMAVALEEVTFSEPQYPVVNNVDVKVETSPEAIRSALVRQLYNPVRWTESVEFMAAQGVEHLVEVGPGKVLTGLTKRIVDTLTAAAVNDTASLSAALEQE</sequence>
<evidence type="ECO:0000256" key="6">
    <source>
        <dbReference type="ARBA" id="ARBA00048462"/>
    </source>
</evidence>
<evidence type="ECO:0000256" key="5">
    <source>
        <dbReference type="ARBA" id="ARBA00023315"/>
    </source>
</evidence>
<keyword evidence="4 7" id="KW-0808">Transferase</keyword>
<dbReference type="UniPathway" id="UPA00094"/>
<dbReference type="Pfam" id="PF00698">
    <property type="entry name" value="Acyl_transf_1"/>
    <property type="match status" value="1"/>
</dbReference>
<dbReference type="PANTHER" id="PTHR42681:SF1">
    <property type="entry name" value="MALONYL-COA-ACYL CARRIER PROTEIN TRANSACYLASE, MITOCHONDRIAL"/>
    <property type="match status" value="1"/>
</dbReference>
<evidence type="ECO:0000256" key="1">
    <source>
        <dbReference type="ARBA" id="ARBA00005194"/>
    </source>
</evidence>
<dbReference type="PANTHER" id="PTHR42681">
    <property type="entry name" value="MALONYL-COA-ACYL CARRIER PROTEIN TRANSACYLASE, MITOCHONDRIAL"/>
    <property type="match status" value="1"/>
</dbReference>
<dbReference type="Gene3D" id="3.30.70.250">
    <property type="entry name" value="Malonyl-CoA ACP transacylase, ACP-binding"/>
    <property type="match status" value="1"/>
</dbReference>
<dbReference type="EMBL" id="JMPJ01000053">
    <property type="protein sequence ID" value="KFC80890.1"/>
    <property type="molecule type" value="Genomic_DNA"/>
</dbReference>
<dbReference type="SUPFAM" id="SSF52151">
    <property type="entry name" value="FabD/lysophospholipase-like"/>
    <property type="match status" value="1"/>
</dbReference>
<dbReference type="SMART" id="SM00827">
    <property type="entry name" value="PKS_AT"/>
    <property type="match status" value="1"/>
</dbReference>
<evidence type="ECO:0000256" key="7">
    <source>
        <dbReference type="PIRNR" id="PIRNR000446"/>
    </source>
</evidence>
<dbReference type="InterPro" id="IPR024925">
    <property type="entry name" value="Malonyl_CoA-ACP_transAc"/>
</dbReference>
<organism evidence="10 11">
    <name type="scientific">Ewingella americana (strain ATCC 33852 / DSM 4580 / CCUG 14506 / JCM 5911 / LMG 7869 / NCTC 12157 / CDC 1468-78)</name>
    <dbReference type="NCBI Taxonomy" id="910964"/>
    <lineage>
        <taxon>Bacteria</taxon>
        <taxon>Pseudomonadati</taxon>
        <taxon>Pseudomonadota</taxon>
        <taxon>Gammaproteobacteria</taxon>
        <taxon>Enterobacterales</taxon>
        <taxon>Yersiniaceae</taxon>
        <taxon>Ewingella</taxon>
    </lineage>
</organism>
<reference evidence="10 11" key="1">
    <citation type="submission" date="2014-05" db="EMBL/GenBank/DDBJ databases">
        <title>ATOL: Assembling a taxonomically balanced genome-scale reconstruction of the evolutionary history of the Enterobacteriaceae.</title>
        <authorList>
            <person name="Plunkett G.III."/>
            <person name="Neeno-Eckwall E.C."/>
            <person name="Glasner J.D."/>
            <person name="Perna N.T."/>
        </authorList>
    </citation>
    <scope>NUCLEOTIDE SEQUENCE [LARGE SCALE GENOMIC DNA]</scope>
    <source>
        <strain evidence="10 11">ATCC 33852</strain>
    </source>
</reference>
<dbReference type="FunFam" id="3.30.70.250:FF:000001">
    <property type="entry name" value="Malonyl CoA-acyl carrier protein transacylase"/>
    <property type="match status" value="1"/>
</dbReference>
<proteinExistence type="inferred from homology"/>
<dbReference type="GO" id="GO:0006633">
    <property type="term" value="P:fatty acid biosynthetic process"/>
    <property type="evidence" value="ECO:0007669"/>
    <property type="project" value="UniProtKB-UniPathway"/>
</dbReference>
<dbReference type="GeneID" id="78380551"/>
<dbReference type="InterPro" id="IPR014043">
    <property type="entry name" value="Acyl_transferase_dom"/>
</dbReference>
<dbReference type="NCBIfam" id="TIGR00128">
    <property type="entry name" value="fabD"/>
    <property type="match status" value="1"/>
</dbReference>
<feature type="active site" evidence="8">
    <location>
        <position position="201"/>
    </location>
</feature>
<evidence type="ECO:0000256" key="2">
    <source>
        <dbReference type="ARBA" id="ARBA00013258"/>
    </source>
</evidence>
<dbReference type="SUPFAM" id="SSF55048">
    <property type="entry name" value="Probable ACP-binding domain of malonyl-CoA ACP transacylase"/>
    <property type="match status" value="1"/>
</dbReference>
<accession>A0A085GAZ5</accession>
<dbReference type="InterPro" id="IPR001227">
    <property type="entry name" value="Ac_transferase_dom_sf"/>
</dbReference>
<evidence type="ECO:0000313" key="11">
    <source>
        <dbReference type="Proteomes" id="UP000028640"/>
    </source>
</evidence>
<dbReference type="AlphaFoldDB" id="A0A085GAZ5"/>
<dbReference type="EC" id="2.3.1.39" evidence="2 7"/>
<evidence type="ECO:0000256" key="8">
    <source>
        <dbReference type="PIRSR" id="PIRSR000446-1"/>
    </source>
</evidence>
<dbReference type="InterPro" id="IPR004410">
    <property type="entry name" value="Malonyl_CoA-ACP_transAc_FabD"/>
</dbReference>
<dbReference type="STRING" id="910964.GEAM_2212"/>
<dbReference type="Proteomes" id="UP000028640">
    <property type="component" value="Unassembled WGS sequence"/>
</dbReference>
<comment type="catalytic activity">
    <reaction evidence="6 7">
        <text>holo-[ACP] + malonyl-CoA = malonyl-[ACP] + CoA</text>
        <dbReference type="Rhea" id="RHEA:41792"/>
        <dbReference type="Rhea" id="RHEA-COMP:9623"/>
        <dbReference type="Rhea" id="RHEA-COMP:9685"/>
        <dbReference type="ChEBI" id="CHEBI:57287"/>
        <dbReference type="ChEBI" id="CHEBI:57384"/>
        <dbReference type="ChEBI" id="CHEBI:64479"/>
        <dbReference type="ChEBI" id="CHEBI:78449"/>
        <dbReference type="EC" id="2.3.1.39"/>
    </reaction>
</comment>
<evidence type="ECO:0000256" key="4">
    <source>
        <dbReference type="ARBA" id="ARBA00022679"/>
    </source>
</evidence>
<dbReference type="Gene3D" id="3.40.366.10">
    <property type="entry name" value="Malonyl-Coenzyme A Acyl Carrier Protein, domain 2"/>
    <property type="match status" value="1"/>
</dbReference>
<feature type="active site" evidence="8">
    <location>
        <position position="92"/>
    </location>
</feature>
<dbReference type="PIRSF" id="PIRSF000446">
    <property type="entry name" value="Mct"/>
    <property type="match status" value="1"/>
</dbReference>
<evidence type="ECO:0000313" key="10">
    <source>
        <dbReference type="EMBL" id="KFC80890.1"/>
    </source>
</evidence>
<dbReference type="InterPro" id="IPR016035">
    <property type="entry name" value="Acyl_Trfase/lysoPLipase"/>
</dbReference>
<dbReference type="GO" id="GO:0004314">
    <property type="term" value="F:[acyl-carrier-protein] S-malonyltransferase activity"/>
    <property type="evidence" value="ECO:0007669"/>
    <property type="project" value="UniProtKB-EC"/>
</dbReference>
<name>A0A085GAZ5_EWIA3</name>
<keyword evidence="11" id="KW-1185">Reference proteome</keyword>
<feature type="domain" description="Malonyl-CoA:ACP transacylase (MAT)" evidence="9">
    <location>
        <begin position="7"/>
        <end position="307"/>
    </location>
</feature>
<protein>
    <recommendedName>
        <fullName evidence="3 7">Malonyl CoA-acyl carrier protein transacylase</fullName>
        <ecNumber evidence="2 7">2.3.1.39</ecNumber>
    </recommendedName>
</protein>
<comment type="similarity">
    <text evidence="7">Belongs to the fabD family.</text>
</comment>
<dbReference type="RefSeq" id="WP_034791379.1">
    <property type="nucleotide sequence ID" value="NZ_JMPJ01000053.1"/>
</dbReference>
<evidence type="ECO:0000259" key="9">
    <source>
        <dbReference type="SMART" id="SM00827"/>
    </source>
</evidence>
<keyword evidence="5 7" id="KW-0012">Acyltransferase</keyword>
<dbReference type="OrthoDB" id="9808564at2"/>
<dbReference type="GO" id="GO:0005829">
    <property type="term" value="C:cytosol"/>
    <property type="evidence" value="ECO:0007669"/>
    <property type="project" value="TreeGrafter"/>
</dbReference>
<comment type="caution">
    <text evidence="10">The sequence shown here is derived from an EMBL/GenBank/DDBJ whole genome shotgun (WGS) entry which is preliminary data.</text>
</comment>
<gene>
    <name evidence="10" type="primary">fabD</name>
    <name evidence="10" type="ORF">GEAM_2212</name>
</gene>